<organism evidence="1 2">
    <name type="scientific">Manihot esculenta</name>
    <name type="common">Cassava</name>
    <name type="synonym">Jatropha manihot</name>
    <dbReference type="NCBI Taxonomy" id="3983"/>
    <lineage>
        <taxon>Eukaryota</taxon>
        <taxon>Viridiplantae</taxon>
        <taxon>Streptophyta</taxon>
        <taxon>Embryophyta</taxon>
        <taxon>Tracheophyta</taxon>
        <taxon>Spermatophyta</taxon>
        <taxon>Magnoliopsida</taxon>
        <taxon>eudicotyledons</taxon>
        <taxon>Gunneridae</taxon>
        <taxon>Pentapetalae</taxon>
        <taxon>rosids</taxon>
        <taxon>fabids</taxon>
        <taxon>Malpighiales</taxon>
        <taxon>Euphorbiaceae</taxon>
        <taxon>Crotonoideae</taxon>
        <taxon>Manihoteae</taxon>
        <taxon>Manihot</taxon>
    </lineage>
</organism>
<gene>
    <name evidence="1" type="ORF">MANES_12G091250v8</name>
</gene>
<protein>
    <submittedName>
        <fullName evidence="1">Uncharacterized protein</fullName>
    </submittedName>
</protein>
<reference evidence="2" key="1">
    <citation type="journal article" date="2016" name="Nat. Biotechnol.">
        <title>Sequencing wild and cultivated cassava and related species reveals extensive interspecific hybridization and genetic diversity.</title>
        <authorList>
            <person name="Bredeson J.V."/>
            <person name="Lyons J.B."/>
            <person name="Prochnik S.E."/>
            <person name="Wu G.A."/>
            <person name="Ha C.M."/>
            <person name="Edsinger-Gonzales E."/>
            <person name="Grimwood J."/>
            <person name="Schmutz J."/>
            <person name="Rabbi I.Y."/>
            <person name="Egesi C."/>
            <person name="Nauluvula P."/>
            <person name="Lebot V."/>
            <person name="Ndunguru J."/>
            <person name="Mkamilo G."/>
            <person name="Bart R.S."/>
            <person name="Setter T.L."/>
            <person name="Gleadow R.M."/>
            <person name="Kulakow P."/>
            <person name="Ferguson M.E."/>
            <person name="Rounsley S."/>
            <person name="Rokhsar D.S."/>
        </authorList>
    </citation>
    <scope>NUCLEOTIDE SEQUENCE [LARGE SCALE GENOMIC DNA]</scope>
    <source>
        <strain evidence="2">cv. AM560-2</strain>
    </source>
</reference>
<proteinExistence type="predicted"/>
<dbReference type="Proteomes" id="UP000091857">
    <property type="component" value="Chromosome 12"/>
</dbReference>
<sequence length="184" mass="21358">MATSALFSLPILVRRILKHAQQKIKQQDNNKQSERKFQVRYWVYLKLQFYRQTSEATRRNFKLSAKFCAPFQVIARVGTVAYKLQLPPNANIYPVFHVSVLKKLRTKGTPILDCHPFIMIRQLTVAPEELLQTRTAKRDGHPVLRDLIKWLNLPPQEPSFLLSQFINFQPSRDKKGSKGEGIVT</sequence>
<name>A0ACB7GRB1_MANES</name>
<evidence type="ECO:0000313" key="1">
    <source>
        <dbReference type="EMBL" id="KAG8642511.1"/>
    </source>
</evidence>
<keyword evidence="2" id="KW-1185">Reference proteome</keyword>
<accession>A0ACB7GRB1</accession>
<comment type="caution">
    <text evidence="1">The sequence shown here is derived from an EMBL/GenBank/DDBJ whole genome shotgun (WGS) entry which is preliminary data.</text>
</comment>
<dbReference type="EMBL" id="CM004398">
    <property type="protein sequence ID" value="KAG8642511.1"/>
    <property type="molecule type" value="Genomic_DNA"/>
</dbReference>
<evidence type="ECO:0000313" key="2">
    <source>
        <dbReference type="Proteomes" id="UP000091857"/>
    </source>
</evidence>